<dbReference type="InterPro" id="IPR028118">
    <property type="entry name" value="Chibby_fam"/>
</dbReference>
<organism evidence="5">
    <name type="scientific">Schistocephalus solidus</name>
    <name type="common">Tapeworm</name>
    <dbReference type="NCBI Taxonomy" id="70667"/>
    <lineage>
        <taxon>Eukaryota</taxon>
        <taxon>Metazoa</taxon>
        <taxon>Spiralia</taxon>
        <taxon>Lophotrochozoa</taxon>
        <taxon>Platyhelminthes</taxon>
        <taxon>Cestoda</taxon>
        <taxon>Eucestoda</taxon>
        <taxon>Diphyllobothriidea</taxon>
        <taxon>Diphyllobothriidae</taxon>
        <taxon>Schistocephalus</taxon>
    </lineage>
</organism>
<feature type="region of interest" description="Disordered" evidence="2">
    <location>
        <begin position="47"/>
        <end position="80"/>
    </location>
</feature>
<dbReference type="Proteomes" id="UP000275846">
    <property type="component" value="Unassembled WGS sequence"/>
</dbReference>
<dbReference type="Pfam" id="PF14645">
    <property type="entry name" value="Chibby"/>
    <property type="match status" value="1"/>
</dbReference>
<gene>
    <name evidence="3" type="ORF">SSLN_LOCUS122</name>
</gene>
<feature type="compositionally biased region" description="Low complexity" evidence="2">
    <location>
        <begin position="316"/>
        <end position="327"/>
    </location>
</feature>
<feature type="compositionally biased region" description="Polar residues" evidence="2">
    <location>
        <begin position="269"/>
        <end position="292"/>
    </location>
</feature>
<feature type="region of interest" description="Disordered" evidence="2">
    <location>
        <begin position="269"/>
        <end position="367"/>
    </location>
</feature>
<evidence type="ECO:0000313" key="5">
    <source>
        <dbReference type="WBParaSite" id="SSLN_0000013001-mRNA-1"/>
    </source>
</evidence>
<keyword evidence="4" id="KW-1185">Reference proteome</keyword>
<protein>
    <submittedName>
        <fullName evidence="5">PEHE domain-containing protein</fullName>
    </submittedName>
</protein>
<name>A0A183S7C4_SCHSO</name>
<evidence type="ECO:0000256" key="2">
    <source>
        <dbReference type="SAM" id="MobiDB-lite"/>
    </source>
</evidence>
<evidence type="ECO:0000313" key="3">
    <source>
        <dbReference type="EMBL" id="VDL81480.1"/>
    </source>
</evidence>
<evidence type="ECO:0000256" key="1">
    <source>
        <dbReference type="SAM" id="Coils"/>
    </source>
</evidence>
<accession>A0A183S7C4</accession>
<keyword evidence="1" id="KW-0175">Coiled coil</keyword>
<reference evidence="5" key="1">
    <citation type="submission" date="2016-06" db="UniProtKB">
        <authorList>
            <consortium name="WormBaseParasite"/>
        </authorList>
    </citation>
    <scope>IDENTIFICATION</scope>
</reference>
<feature type="compositionally biased region" description="Polar residues" evidence="2">
    <location>
        <begin position="300"/>
        <end position="315"/>
    </location>
</feature>
<dbReference type="EMBL" id="UYSU01000060">
    <property type="protein sequence ID" value="VDL81480.1"/>
    <property type="molecule type" value="Genomic_DNA"/>
</dbReference>
<dbReference type="OrthoDB" id="6269448at2759"/>
<dbReference type="WBParaSite" id="SSLN_0000013001-mRNA-1">
    <property type="protein sequence ID" value="SSLN_0000013001-mRNA-1"/>
    <property type="gene ID" value="SSLN_0000013001"/>
</dbReference>
<evidence type="ECO:0000313" key="4">
    <source>
        <dbReference type="Proteomes" id="UP000275846"/>
    </source>
</evidence>
<sequence length="367" mass="40529">MSSGVRHAFRRTFRDKLRPPNIVLRAANSTLAKASSVLNAAQRKLDRQTSVSRLTKEMVTSDSERLTSSNNNTEDSSECSRHTDLLSNATTSTASSCFSSNLEYLANVSLPSTGPLPKPICRLGDLQMEWEGGETGWQLIPLDSAIPEAELNAHRGPEDLDTLRKTNANLRREQELLKTKIEILLNSITEQTALVSIYEDKLEKLRAKVKQQGYPQKQMQSLEAFRNSQMPQPIPARDEWIQISQKAHNAKAKPSGDVRLGKTSNANQEFSSNLRVLPAQQPSKRSNYSESSIHNRTETVSDQDETISLQTVTTPTTGTSSSSSNSSARRRANGNALNITSVTSEDQETESSATMTSTRTKTVQFAD</sequence>
<feature type="coiled-coil region" evidence="1">
    <location>
        <begin position="160"/>
        <end position="208"/>
    </location>
</feature>
<proteinExistence type="predicted"/>
<feature type="compositionally biased region" description="Polar residues" evidence="2">
    <location>
        <begin position="337"/>
        <end position="367"/>
    </location>
</feature>
<dbReference type="AlphaFoldDB" id="A0A183S7C4"/>
<reference evidence="3 4" key="2">
    <citation type="submission" date="2018-11" db="EMBL/GenBank/DDBJ databases">
        <authorList>
            <consortium name="Pathogen Informatics"/>
        </authorList>
    </citation>
    <scope>NUCLEOTIDE SEQUENCE [LARGE SCALE GENOMIC DNA]</scope>
    <source>
        <strain evidence="3 4">NST_G2</strain>
    </source>
</reference>
<feature type="compositionally biased region" description="Polar residues" evidence="2">
    <location>
        <begin position="48"/>
        <end position="61"/>
    </location>
</feature>